<comment type="caution">
    <text evidence="1">The sequence shown here is derived from an EMBL/GenBank/DDBJ whole genome shotgun (WGS) entry which is preliminary data.</text>
</comment>
<evidence type="ECO:0000313" key="1">
    <source>
        <dbReference type="EMBL" id="MPN57046.1"/>
    </source>
</evidence>
<proteinExistence type="predicted"/>
<sequence>MHKRVLQVVAVIALHPDHIRAQCAACLGLQLLA</sequence>
<protein>
    <submittedName>
        <fullName evidence="1">Uncharacterized protein</fullName>
    </submittedName>
</protein>
<reference evidence="1" key="1">
    <citation type="submission" date="2019-08" db="EMBL/GenBank/DDBJ databases">
        <authorList>
            <person name="Kucharzyk K."/>
            <person name="Murdoch R.W."/>
            <person name="Higgins S."/>
            <person name="Loffler F."/>
        </authorList>
    </citation>
    <scope>NUCLEOTIDE SEQUENCE</scope>
</reference>
<organism evidence="1">
    <name type="scientific">bioreactor metagenome</name>
    <dbReference type="NCBI Taxonomy" id="1076179"/>
    <lineage>
        <taxon>unclassified sequences</taxon>
        <taxon>metagenomes</taxon>
        <taxon>ecological metagenomes</taxon>
    </lineage>
</organism>
<dbReference type="AlphaFoldDB" id="A0A645J0R7"/>
<name>A0A645J0R7_9ZZZZ</name>
<accession>A0A645J0R7</accession>
<dbReference type="EMBL" id="VSSQ01128126">
    <property type="protein sequence ID" value="MPN57046.1"/>
    <property type="molecule type" value="Genomic_DNA"/>
</dbReference>
<gene>
    <name evidence="1" type="ORF">SDC9_204740</name>
</gene>